<accession>A0A8X6SNZ7</accession>
<keyword evidence="3" id="KW-1185">Reference proteome</keyword>
<name>A0A8X6SNZ7_TRICX</name>
<dbReference type="AlphaFoldDB" id="A0A8X6SNZ7"/>
<comment type="caution">
    <text evidence="2">The sequence shown here is derived from an EMBL/GenBank/DDBJ whole genome shotgun (WGS) entry which is preliminary data.</text>
</comment>
<gene>
    <name evidence="2" type="primary">TY3B-G_348</name>
    <name evidence="2" type="ORF">TNCV_1090101</name>
</gene>
<dbReference type="SUPFAM" id="SSF56672">
    <property type="entry name" value="DNA/RNA polymerases"/>
    <property type="match status" value="1"/>
</dbReference>
<dbReference type="PANTHER" id="PTHR24559:SF444">
    <property type="entry name" value="REVERSE TRANSCRIPTASE DOMAIN-CONTAINING PROTEIN"/>
    <property type="match status" value="1"/>
</dbReference>
<dbReference type="GO" id="GO:0071897">
    <property type="term" value="P:DNA biosynthetic process"/>
    <property type="evidence" value="ECO:0007669"/>
    <property type="project" value="UniProtKB-ARBA"/>
</dbReference>
<dbReference type="InterPro" id="IPR043502">
    <property type="entry name" value="DNA/RNA_pol_sf"/>
</dbReference>
<dbReference type="Proteomes" id="UP000887159">
    <property type="component" value="Unassembled WGS sequence"/>
</dbReference>
<proteinExistence type="predicted"/>
<feature type="compositionally biased region" description="Basic residues" evidence="1">
    <location>
        <begin position="44"/>
        <end position="60"/>
    </location>
</feature>
<dbReference type="InterPro" id="IPR053134">
    <property type="entry name" value="RNA-dir_DNA_polymerase"/>
</dbReference>
<dbReference type="Gene3D" id="3.10.10.10">
    <property type="entry name" value="HIV Type 1 Reverse Transcriptase, subunit A, domain 1"/>
    <property type="match status" value="1"/>
</dbReference>
<dbReference type="EMBL" id="BMAU01021343">
    <property type="protein sequence ID" value="GFY17234.1"/>
    <property type="molecule type" value="Genomic_DNA"/>
</dbReference>
<protein>
    <submittedName>
        <fullName evidence="2">Transposon Ty3-G Gag-Pol polyprotein</fullName>
    </submittedName>
</protein>
<feature type="region of interest" description="Disordered" evidence="1">
    <location>
        <begin position="37"/>
        <end position="60"/>
    </location>
</feature>
<reference evidence="2" key="1">
    <citation type="submission" date="2020-08" db="EMBL/GenBank/DDBJ databases">
        <title>Multicomponent nature underlies the extraordinary mechanical properties of spider dragline silk.</title>
        <authorList>
            <person name="Kono N."/>
            <person name="Nakamura H."/>
            <person name="Mori M."/>
            <person name="Yoshida Y."/>
            <person name="Ohtoshi R."/>
            <person name="Malay A.D."/>
            <person name="Moran D.A.P."/>
            <person name="Tomita M."/>
            <person name="Numata K."/>
            <person name="Arakawa K."/>
        </authorList>
    </citation>
    <scope>NUCLEOTIDE SEQUENCE</scope>
</reference>
<dbReference type="PANTHER" id="PTHR24559">
    <property type="entry name" value="TRANSPOSON TY3-I GAG-POL POLYPROTEIN"/>
    <property type="match status" value="1"/>
</dbReference>
<evidence type="ECO:0000313" key="2">
    <source>
        <dbReference type="EMBL" id="GFY17234.1"/>
    </source>
</evidence>
<sequence>MAPRTIDAAVVQKDSLRVDELSKLVSLEEQLASLKLQRKVQSSRPHHNQRSRSRSKSRRRYNPQGKYCYYHFRFGKKCLPEKPDVNSLWIAEQTSRSSLGQKRKWPFIIAKVKRGIIGADFLQKFQLLVDLHNRKLIDGVTNLSIKGEVATIQENNDLSTVNRASKYFNLLNSYPDLTKPNLVNRVVKHGVKHHILTTGQPVYSKARQLAPDKSKLAKQEFQFMLDNDIIRPSKSQWASPLHLVNKKDGTLRPCGDYRRLNAQTIPDRYPIPRIEDFNHILKDKKYFPR</sequence>
<evidence type="ECO:0000256" key="1">
    <source>
        <dbReference type="SAM" id="MobiDB-lite"/>
    </source>
</evidence>
<organism evidence="2 3">
    <name type="scientific">Trichonephila clavipes</name>
    <name type="common">Golden silk orbweaver</name>
    <name type="synonym">Nephila clavipes</name>
    <dbReference type="NCBI Taxonomy" id="2585209"/>
    <lineage>
        <taxon>Eukaryota</taxon>
        <taxon>Metazoa</taxon>
        <taxon>Ecdysozoa</taxon>
        <taxon>Arthropoda</taxon>
        <taxon>Chelicerata</taxon>
        <taxon>Arachnida</taxon>
        <taxon>Araneae</taxon>
        <taxon>Araneomorphae</taxon>
        <taxon>Entelegynae</taxon>
        <taxon>Araneoidea</taxon>
        <taxon>Nephilidae</taxon>
        <taxon>Trichonephila</taxon>
    </lineage>
</organism>
<evidence type="ECO:0000313" key="3">
    <source>
        <dbReference type="Proteomes" id="UP000887159"/>
    </source>
</evidence>